<reference evidence="6" key="1">
    <citation type="submission" date="2023-01" db="EMBL/GenBank/DDBJ databases">
        <title>Xenophilus mangrovi sp. nov., isolated from soil of Mangrove nature reserve.</title>
        <authorList>
            <person name="Xu S."/>
            <person name="Liu Z."/>
            <person name="Xu Y."/>
        </authorList>
    </citation>
    <scope>NUCLEOTIDE SEQUENCE</scope>
    <source>
        <strain evidence="6">YW8</strain>
    </source>
</reference>
<keyword evidence="3" id="KW-0418">Kinase</keyword>
<name>A0AAE3SYC2_9BURK</name>
<evidence type="ECO:0000256" key="3">
    <source>
        <dbReference type="ARBA" id="ARBA00022777"/>
    </source>
</evidence>
<comment type="caution">
    <text evidence="6">The sequence shown here is derived from an EMBL/GenBank/DDBJ whole genome shotgun (WGS) entry which is preliminary data.</text>
</comment>
<dbReference type="GO" id="GO:0005829">
    <property type="term" value="C:cytosol"/>
    <property type="evidence" value="ECO:0007669"/>
    <property type="project" value="TreeGrafter"/>
</dbReference>
<feature type="domain" description="HipA-like C-terminal" evidence="4">
    <location>
        <begin position="152"/>
        <end position="401"/>
    </location>
</feature>
<dbReference type="AlphaFoldDB" id="A0AAE3SYC2"/>
<dbReference type="RefSeq" id="WP_271427124.1">
    <property type="nucleotide sequence ID" value="NZ_JAQIPB010000002.1"/>
</dbReference>
<organism evidence="6 7">
    <name type="scientific">Xenophilus arseniciresistens</name>
    <dbReference type="NCBI Taxonomy" id="1283306"/>
    <lineage>
        <taxon>Bacteria</taxon>
        <taxon>Pseudomonadati</taxon>
        <taxon>Pseudomonadota</taxon>
        <taxon>Betaproteobacteria</taxon>
        <taxon>Burkholderiales</taxon>
        <taxon>Comamonadaceae</taxon>
        <taxon>Xenophilus</taxon>
    </lineage>
</organism>
<proteinExistence type="inferred from homology"/>
<dbReference type="InterPro" id="IPR052028">
    <property type="entry name" value="HipA_Ser/Thr_kinase"/>
</dbReference>
<evidence type="ECO:0000256" key="1">
    <source>
        <dbReference type="ARBA" id="ARBA00010164"/>
    </source>
</evidence>
<dbReference type="Proteomes" id="UP001212602">
    <property type="component" value="Unassembled WGS sequence"/>
</dbReference>
<dbReference type="PANTHER" id="PTHR37419:SF1">
    <property type="entry name" value="SERINE_THREONINE-PROTEIN KINASE TOXIN HIPA"/>
    <property type="match status" value="1"/>
</dbReference>
<dbReference type="InterPro" id="IPR017508">
    <property type="entry name" value="HipA_N1"/>
</dbReference>
<evidence type="ECO:0000259" key="5">
    <source>
        <dbReference type="Pfam" id="PF13657"/>
    </source>
</evidence>
<sequence>MQVKILDIALAGRLWGKLFQYGELCRFVPEPALVAQPPADVLSLSMVAQDAGAQAALWADVRNPLFNAQGGRLPAWFQNLLPEGVLRSHIAQLRGCGEDDHFELLAACGGDLPGAVSARPVEVERATLQRLVTQDQDALEMSVVADPLPQGISVSGVQPKLVLARQGKRYTARTRLGASSQRVIAKLPVTGRPHMPQLEMFSLQLAAAAGVTVCRAELAPLEAIQAQHSYALPDEPQFLAVTRFDRVGARRLHFEDFAQILSRDPQHKYGGSYAAMAQAMRAFDSLGEPAQLELLRRLVVNELLGNPDAHLKNFGVLFPDGRTPQFAPAYDIVAYAAMQGADGHALPWLSPEPGRASPARDPRQSYFTPAQLRAFCWATGLQEAPARKAVADTAALARQHWPAMLDAVALPDAWKARLLARWQAHALWQPRRRQRTDKSDS</sequence>
<keyword evidence="2" id="KW-0808">Transferase</keyword>
<keyword evidence="7" id="KW-1185">Reference proteome</keyword>
<evidence type="ECO:0000313" key="6">
    <source>
        <dbReference type="EMBL" id="MDA7415879.1"/>
    </source>
</evidence>
<dbReference type="InterPro" id="IPR012893">
    <property type="entry name" value="HipA-like_C"/>
</dbReference>
<dbReference type="Gene3D" id="1.10.1070.20">
    <property type="match status" value="1"/>
</dbReference>
<dbReference type="GO" id="GO:0004674">
    <property type="term" value="F:protein serine/threonine kinase activity"/>
    <property type="evidence" value="ECO:0007669"/>
    <property type="project" value="TreeGrafter"/>
</dbReference>
<dbReference type="EMBL" id="JAQIPB010000002">
    <property type="protein sequence ID" value="MDA7415879.1"/>
    <property type="molecule type" value="Genomic_DNA"/>
</dbReference>
<dbReference type="PANTHER" id="PTHR37419">
    <property type="entry name" value="SERINE/THREONINE-PROTEIN KINASE TOXIN HIPA"/>
    <property type="match status" value="1"/>
</dbReference>
<protein>
    <submittedName>
        <fullName evidence="6">Type II toxin-antitoxin system HipA family toxin</fullName>
    </submittedName>
</protein>
<comment type="similarity">
    <text evidence="1">Belongs to the HipA Ser/Thr kinase family.</text>
</comment>
<dbReference type="Pfam" id="PF13657">
    <property type="entry name" value="Couple_hipA"/>
    <property type="match status" value="1"/>
</dbReference>
<evidence type="ECO:0000259" key="4">
    <source>
        <dbReference type="Pfam" id="PF07804"/>
    </source>
</evidence>
<dbReference type="NCBIfam" id="TIGR03071">
    <property type="entry name" value="couple_hipA"/>
    <property type="match status" value="1"/>
</dbReference>
<evidence type="ECO:0000256" key="2">
    <source>
        <dbReference type="ARBA" id="ARBA00022679"/>
    </source>
</evidence>
<dbReference type="Pfam" id="PF07804">
    <property type="entry name" value="HipA_C"/>
    <property type="match status" value="1"/>
</dbReference>
<evidence type="ECO:0000313" key="7">
    <source>
        <dbReference type="Proteomes" id="UP001212602"/>
    </source>
</evidence>
<feature type="domain" description="HipA N-terminal subdomain 1" evidence="5">
    <location>
        <begin position="6"/>
        <end position="118"/>
    </location>
</feature>
<gene>
    <name evidence="6" type="ORF">PGB34_05835</name>
</gene>
<accession>A0AAE3SYC2</accession>